<dbReference type="EMBL" id="CP029701">
    <property type="protein sequence ID" value="QHV62352.1"/>
    <property type="molecule type" value="Genomic_DNA"/>
</dbReference>
<reference evidence="2 5" key="2">
    <citation type="submission" date="2022-03" db="EMBL/GenBank/DDBJ databases">
        <title>Taxonomic description of new species and reclassification of some bacterial strains.</title>
        <authorList>
            <person name="Ndongo S."/>
        </authorList>
    </citation>
    <scope>NUCLEOTIDE SEQUENCE [LARGE SCALE GENOMIC DNA]</scope>
    <source>
        <strain evidence="2 5">Marseille-P6666</strain>
    </source>
</reference>
<feature type="signal peptide" evidence="1">
    <location>
        <begin position="1"/>
        <end position="22"/>
    </location>
</feature>
<evidence type="ECO:0000313" key="4">
    <source>
        <dbReference type="Proteomes" id="UP000642553"/>
    </source>
</evidence>
<feature type="chain" id="PRO_5042268499" description="Porin" evidence="1">
    <location>
        <begin position="23"/>
        <end position="308"/>
    </location>
</feature>
<dbReference type="GeneID" id="84024710"/>
<sequence length="308" mass="32383">MQTKNIISVAAAVASFAGAALAGTPVKIVAPTPVPTPVATVSPLSGDIYAGYASNYTSRGIVASHALVGGDSVIPAGVNLNYKLSDANSIVGAASYTSLTSGHELLGMKDIAFHNETNFNLGWKNQDGLLKNLSTTLGWNLIHGGLLGNFAKYDYSNLLANGVVGQRHAHSVAQEFYLNLNYDLCSNWFAGVTTSYGFQGMTGWWFQPYVGWKASICPATDIVITGGMSATAGYFDSKSAFMSNGAQAWWVKAELPVKLGVKNLAVVPFVSFNWAGNGALKANKGVDAGSKPYKNFGVVAGANLVYSF</sequence>
<organism evidence="3 4">
    <name type="scientific">Akkermansia massiliensis</name>
    <dbReference type="NCBI Taxonomy" id="2927224"/>
    <lineage>
        <taxon>Bacteria</taxon>
        <taxon>Pseudomonadati</taxon>
        <taxon>Verrucomicrobiota</taxon>
        <taxon>Verrucomicrobiia</taxon>
        <taxon>Verrucomicrobiales</taxon>
        <taxon>Akkermansiaceae</taxon>
        <taxon>Akkermansia</taxon>
    </lineage>
</organism>
<dbReference type="EMBL" id="JAMGSI010000002">
    <property type="protein sequence ID" value="MCL6658148.1"/>
    <property type="molecule type" value="Genomic_DNA"/>
</dbReference>
<evidence type="ECO:0000313" key="5">
    <source>
        <dbReference type="Proteomes" id="UP001202031"/>
    </source>
</evidence>
<dbReference type="Proteomes" id="UP001202031">
    <property type="component" value="Unassembled WGS sequence"/>
</dbReference>
<proteinExistence type="predicted"/>
<keyword evidence="1" id="KW-0732">Signal</keyword>
<reference evidence="3" key="1">
    <citation type="submission" date="2018-05" db="EMBL/GenBank/DDBJ databases">
        <title>Complete genome sequnece of Akkermansia muciniphila EB-AMDK-40.</title>
        <authorList>
            <person name="Nam Y.-D."/>
            <person name="Chung W.-H."/>
            <person name="Park Y.S."/>
            <person name="Kang J."/>
        </authorList>
    </citation>
    <scope>NUCLEOTIDE SEQUENCE</scope>
    <source>
        <strain evidence="3">EB-AMDK-40</strain>
    </source>
</reference>
<evidence type="ECO:0000313" key="3">
    <source>
        <dbReference type="EMBL" id="QHV62352.1"/>
    </source>
</evidence>
<gene>
    <name evidence="3" type="ORF">DMI76_02745</name>
    <name evidence="2" type="ORF">M8N44_12580</name>
</gene>
<evidence type="ECO:0000313" key="2">
    <source>
        <dbReference type="EMBL" id="MCL6658148.1"/>
    </source>
</evidence>
<protein>
    <recommendedName>
        <fullName evidence="6">Porin</fullName>
    </recommendedName>
</protein>
<dbReference type="RefSeq" id="WP_022396512.1">
    <property type="nucleotide sequence ID" value="NZ_CP029701.1"/>
</dbReference>
<keyword evidence="5" id="KW-1185">Reference proteome</keyword>
<name>A0AAE6W1S9_9BACT</name>
<dbReference type="Proteomes" id="UP000642553">
    <property type="component" value="Chromosome"/>
</dbReference>
<evidence type="ECO:0008006" key="6">
    <source>
        <dbReference type="Google" id="ProtNLM"/>
    </source>
</evidence>
<accession>A0AAE6W1S9</accession>
<dbReference type="AlphaFoldDB" id="A0AAE6W1S9"/>
<evidence type="ECO:0000256" key="1">
    <source>
        <dbReference type="SAM" id="SignalP"/>
    </source>
</evidence>